<dbReference type="EMBL" id="JAVMIP010000001">
    <property type="protein sequence ID" value="MDS3859287.1"/>
    <property type="molecule type" value="Genomic_DNA"/>
</dbReference>
<dbReference type="AlphaFoldDB" id="A0AAE4JXY9"/>
<gene>
    <name evidence="2" type="ORF">RIF25_00560</name>
</gene>
<evidence type="ECO:0000313" key="2">
    <source>
        <dbReference type="EMBL" id="MDS3859287.1"/>
    </source>
</evidence>
<protein>
    <submittedName>
        <fullName evidence="2">DUF4346 domain-containing protein</fullName>
    </submittedName>
</protein>
<dbReference type="PIRSF" id="PIRSF037673">
    <property type="entry name" value="UCP037673"/>
    <property type="match status" value="1"/>
</dbReference>
<dbReference type="Proteomes" id="UP001268256">
    <property type="component" value="Unassembled WGS sequence"/>
</dbReference>
<keyword evidence="3" id="KW-1185">Reference proteome</keyword>
<accession>A0AAE4JXY9</accession>
<evidence type="ECO:0000313" key="3">
    <source>
        <dbReference type="Proteomes" id="UP001268256"/>
    </source>
</evidence>
<dbReference type="Pfam" id="PF14251">
    <property type="entry name" value="PterinBD-DUF4346"/>
    <property type="match status" value="1"/>
</dbReference>
<organism evidence="2 3">
    <name type="scientific">Pseudocalidococcus azoricus BACA0444</name>
    <dbReference type="NCBI Taxonomy" id="2918990"/>
    <lineage>
        <taxon>Bacteria</taxon>
        <taxon>Bacillati</taxon>
        <taxon>Cyanobacteriota</taxon>
        <taxon>Cyanophyceae</taxon>
        <taxon>Acaryochloridales</taxon>
        <taxon>Thermosynechococcaceae</taxon>
        <taxon>Pseudocalidococcus</taxon>
        <taxon>Pseudocalidococcus azoricus</taxon>
    </lineage>
</organism>
<dbReference type="RefSeq" id="WP_322876622.1">
    <property type="nucleotide sequence ID" value="NZ_JAVMIP010000001.1"/>
</dbReference>
<comment type="caution">
    <text evidence="2">The sequence shown here is derived from an EMBL/GenBank/DDBJ whole genome shotgun (WGS) entry which is preliminary data.</text>
</comment>
<proteinExistence type="predicted"/>
<feature type="domain" description="DUF4346" evidence="1">
    <location>
        <begin position="24"/>
        <end position="129"/>
    </location>
</feature>
<name>A0AAE4JXY9_9CYAN</name>
<dbReference type="InterPro" id="IPR025595">
    <property type="entry name" value="PterinBD-DUF4346"/>
</dbReference>
<reference evidence="3" key="1">
    <citation type="submission" date="2023-07" db="EMBL/GenBank/DDBJ databases">
        <authorList>
            <person name="Luz R."/>
            <person name="Cordeiro R."/>
            <person name="Fonseca A."/>
            <person name="Goncalves V."/>
        </authorList>
    </citation>
    <scope>NUCLEOTIDE SEQUENCE [LARGE SCALE GENOMIC DNA]</scope>
    <source>
        <strain evidence="3">BACA0444</strain>
    </source>
</reference>
<sequence>MDLSLTQAERATLNEKLSQRFIKLDPGGYFIIYIDPEQALIIAKHYTNIISDKGLALDPATGLPIPTRGKNVREPSQVFQGRTAKELCIEIFEKPDFCLVTCLDHGAYLGRELQRAEHCLDLGLPYVQD</sequence>
<evidence type="ECO:0000259" key="1">
    <source>
        <dbReference type="Pfam" id="PF14251"/>
    </source>
</evidence>
<dbReference type="InterPro" id="IPR017260">
    <property type="entry name" value="UCP037673"/>
</dbReference>